<reference evidence="15" key="1">
    <citation type="journal article" date="2021" name="PeerJ">
        <title>Extensive microbial diversity within the chicken gut microbiome revealed by metagenomics and culture.</title>
        <authorList>
            <person name="Gilroy R."/>
            <person name="Ravi A."/>
            <person name="Getino M."/>
            <person name="Pursley I."/>
            <person name="Horton D.L."/>
            <person name="Alikhan N.F."/>
            <person name="Baker D."/>
            <person name="Gharbi K."/>
            <person name="Hall N."/>
            <person name="Watson M."/>
            <person name="Adriaenssens E.M."/>
            <person name="Foster-Nyarko E."/>
            <person name="Jarju S."/>
            <person name="Secka A."/>
            <person name="Antonio M."/>
            <person name="Oren A."/>
            <person name="Chaudhuri R.R."/>
            <person name="La Ragione R."/>
            <person name="Hildebrand F."/>
            <person name="Pallen M.J."/>
        </authorList>
    </citation>
    <scope>NUCLEOTIDE SEQUENCE</scope>
    <source>
        <strain evidence="15">CHK185-5351</strain>
    </source>
</reference>
<protein>
    <recommendedName>
        <fullName evidence="4 12">Ribosomal RNA small subunit methyltransferase E</fullName>
        <ecNumber evidence="3 12">2.1.1.193</ecNumber>
    </recommendedName>
</protein>
<evidence type="ECO:0000256" key="5">
    <source>
        <dbReference type="ARBA" id="ARBA00022490"/>
    </source>
</evidence>
<dbReference type="GO" id="GO:0005737">
    <property type="term" value="C:cytoplasm"/>
    <property type="evidence" value="ECO:0007669"/>
    <property type="project" value="UniProtKB-SubCell"/>
</dbReference>
<comment type="subcellular location">
    <subcellularLocation>
        <location evidence="1 12">Cytoplasm</location>
    </subcellularLocation>
</comment>
<gene>
    <name evidence="15" type="ORF">H9705_02650</name>
</gene>
<dbReference type="PIRSF" id="PIRSF015601">
    <property type="entry name" value="MTase_slr0722"/>
    <property type="match status" value="1"/>
</dbReference>
<proteinExistence type="inferred from homology"/>
<dbReference type="Gene3D" id="2.40.240.20">
    <property type="entry name" value="Hypothetical PUA domain-like, domain 1"/>
    <property type="match status" value="1"/>
</dbReference>
<dbReference type="SUPFAM" id="SSF75217">
    <property type="entry name" value="alpha/beta knot"/>
    <property type="match status" value="1"/>
</dbReference>
<dbReference type="EMBL" id="DWWU01000011">
    <property type="protein sequence ID" value="HJC14716.1"/>
    <property type="molecule type" value="Genomic_DNA"/>
</dbReference>
<dbReference type="Pfam" id="PF04452">
    <property type="entry name" value="Methyltrans_RNA"/>
    <property type="match status" value="1"/>
</dbReference>
<dbReference type="InterPro" id="IPR015947">
    <property type="entry name" value="PUA-like_sf"/>
</dbReference>
<keyword evidence="8 12" id="KW-0808">Transferase</keyword>
<evidence type="ECO:0000313" key="16">
    <source>
        <dbReference type="Proteomes" id="UP000823849"/>
    </source>
</evidence>
<dbReference type="InterPro" id="IPR029028">
    <property type="entry name" value="Alpha/beta_knot_MTases"/>
</dbReference>
<comment type="catalytic activity">
    <reaction evidence="11 12">
        <text>uridine(1498) in 16S rRNA + S-adenosyl-L-methionine = N(3)-methyluridine(1498) in 16S rRNA + S-adenosyl-L-homocysteine + H(+)</text>
        <dbReference type="Rhea" id="RHEA:42920"/>
        <dbReference type="Rhea" id="RHEA-COMP:10283"/>
        <dbReference type="Rhea" id="RHEA-COMP:10284"/>
        <dbReference type="ChEBI" id="CHEBI:15378"/>
        <dbReference type="ChEBI" id="CHEBI:57856"/>
        <dbReference type="ChEBI" id="CHEBI:59789"/>
        <dbReference type="ChEBI" id="CHEBI:65315"/>
        <dbReference type="ChEBI" id="CHEBI:74502"/>
        <dbReference type="EC" id="2.1.1.193"/>
    </reaction>
</comment>
<evidence type="ECO:0000256" key="3">
    <source>
        <dbReference type="ARBA" id="ARBA00012328"/>
    </source>
</evidence>
<dbReference type="NCBIfam" id="NF008692">
    <property type="entry name" value="PRK11713.1-5"/>
    <property type="match status" value="1"/>
</dbReference>
<sequence length="246" mass="27924">MYRFFVEEHQIDPDRIHITGSDVNHIRNVLRMKPGEEILVSAQGNLEYRCRIEALEEEKVTAEILYAMESELELPSRIYLFQGLPKGDKMEFIIQKTVELGVHEIIPVASRRCVVKLDEKKAKNKTARWQGISESAAKQSKRMIVPKVHPVMKFGDALEYARSLDLVLIPYERAKGMRYTKELFASIRPGQSVGIFIGPEGGFEQAEVEQAVETGAVPVTLGKRILRTETAGMTVLSILMYLMEED</sequence>
<evidence type="ECO:0000256" key="7">
    <source>
        <dbReference type="ARBA" id="ARBA00022603"/>
    </source>
</evidence>
<evidence type="ECO:0000313" key="15">
    <source>
        <dbReference type="EMBL" id="HJC14716.1"/>
    </source>
</evidence>
<dbReference type="Gene3D" id="3.40.1280.10">
    <property type="match status" value="1"/>
</dbReference>
<evidence type="ECO:0000256" key="12">
    <source>
        <dbReference type="PIRNR" id="PIRNR015601"/>
    </source>
</evidence>
<dbReference type="InterPro" id="IPR046887">
    <property type="entry name" value="RsmE_PUA-like"/>
</dbReference>
<dbReference type="InterPro" id="IPR046886">
    <property type="entry name" value="RsmE_MTase_dom"/>
</dbReference>
<dbReference type="InterPro" id="IPR006700">
    <property type="entry name" value="RsmE"/>
</dbReference>
<dbReference type="Pfam" id="PF20260">
    <property type="entry name" value="PUA_4"/>
    <property type="match status" value="1"/>
</dbReference>
<comment type="caution">
    <text evidence="15">The sequence shown here is derived from an EMBL/GenBank/DDBJ whole genome shotgun (WGS) entry which is preliminary data.</text>
</comment>
<dbReference type="GO" id="GO:0070042">
    <property type="term" value="F:rRNA (uridine-N3-)-methyltransferase activity"/>
    <property type="evidence" value="ECO:0007669"/>
    <property type="project" value="TreeGrafter"/>
</dbReference>
<dbReference type="NCBIfam" id="TIGR00046">
    <property type="entry name" value="RsmE family RNA methyltransferase"/>
    <property type="match status" value="1"/>
</dbReference>
<keyword evidence="6 12" id="KW-0698">rRNA processing</keyword>
<evidence type="ECO:0000256" key="2">
    <source>
        <dbReference type="ARBA" id="ARBA00005528"/>
    </source>
</evidence>
<keyword evidence="5 12" id="KW-0963">Cytoplasm</keyword>
<evidence type="ECO:0000256" key="10">
    <source>
        <dbReference type="ARBA" id="ARBA00025699"/>
    </source>
</evidence>
<feature type="domain" description="Ribosomal RNA small subunit methyltransferase E PUA-like" evidence="14">
    <location>
        <begin position="18"/>
        <end position="65"/>
    </location>
</feature>
<evidence type="ECO:0000259" key="13">
    <source>
        <dbReference type="Pfam" id="PF04452"/>
    </source>
</evidence>
<dbReference type="EC" id="2.1.1.193" evidence="3 12"/>
<evidence type="ECO:0000256" key="9">
    <source>
        <dbReference type="ARBA" id="ARBA00022691"/>
    </source>
</evidence>
<evidence type="ECO:0000259" key="14">
    <source>
        <dbReference type="Pfam" id="PF20260"/>
    </source>
</evidence>
<keyword evidence="9 12" id="KW-0949">S-adenosyl-L-methionine</keyword>
<feature type="domain" description="Ribosomal RNA small subunit methyltransferase E methyltransferase" evidence="13">
    <location>
        <begin position="73"/>
        <end position="240"/>
    </location>
</feature>
<dbReference type="GO" id="GO:0070475">
    <property type="term" value="P:rRNA base methylation"/>
    <property type="evidence" value="ECO:0007669"/>
    <property type="project" value="TreeGrafter"/>
</dbReference>
<evidence type="ECO:0000256" key="8">
    <source>
        <dbReference type="ARBA" id="ARBA00022679"/>
    </source>
</evidence>
<dbReference type="AlphaFoldDB" id="A0A9D2NAW0"/>
<dbReference type="InterPro" id="IPR029026">
    <property type="entry name" value="tRNA_m1G_MTases_N"/>
</dbReference>
<reference evidence="15" key="2">
    <citation type="submission" date="2021-04" db="EMBL/GenBank/DDBJ databases">
        <authorList>
            <person name="Gilroy R."/>
        </authorList>
    </citation>
    <scope>NUCLEOTIDE SEQUENCE</scope>
    <source>
        <strain evidence="15">CHK185-5351</strain>
    </source>
</reference>
<evidence type="ECO:0000256" key="4">
    <source>
        <dbReference type="ARBA" id="ARBA00013673"/>
    </source>
</evidence>
<accession>A0A9D2NAW0</accession>
<dbReference type="CDD" id="cd18084">
    <property type="entry name" value="RsmE-like"/>
    <property type="match status" value="1"/>
</dbReference>
<evidence type="ECO:0000256" key="6">
    <source>
        <dbReference type="ARBA" id="ARBA00022552"/>
    </source>
</evidence>
<dbReference type="SUPFAM" id="SSF88697">
    <property type="entry name" value="PUA domain-like"/>
    <property type="match status" value="1"/>
</dbReference>
<dbReference type="PANTHER" id="PTHR30027">
    <property type="entry name" value="RIBOSOMAL RNA SMALL SUBUNIT METHYLTRANSFERASE E"/>
    <property type="match status" value="1"/>
</dbReference>
<comment type="similarity">
    <text evidence="2 12">Belongs to the RNA methyltransferase RsmE family.</text>
</comment>
<evidence type="ECO:0000256" key="1">
    <source>
        <dbReference type="ARBA" id="ARBA00004496"/>
    </source>
</evidence>
<keyword evidence="7 12" id="KW-0489">Methyltransferase</keyword>
<dbReference type="Proteomes" id="UP000823849">
    <property type="component" value="Unassembled WGS sequence"/>
</dbReference>
<evidence type="ECO:0000256" key="11">
    <source>
        <dbReference type="ARBA" id="ARBA00047944"/>
    </source>
</evidence>
<organism evidence="15 16">
    <name type="scientific">Candidatus Fusicatenibacter intestinigallinarum</name>
    <dbReference type="NCBI Taxonomy" id="2838598"/>
    <lineage>
        <taxon>Bacteria</taxon>
        <taxon>Bacillati</taxon>
        <taxon>Bacillota</taxon>
        <taxon>Clostridia</taxon>
        <taxon>Lachnospirales</taxon>
        <taxon>Lachnospiraceae</taxon>
        <taxon>Fusicatenibacter</taxon>
    </lineage>
</organism>
<name>A0A9D2NAW0_9FIRM</name>
<comment type="function">
    <text evidence="10 12">Specifically methylates the N3 position of the uracil ring of uridine 1498 (m3U1498) in 16S rRNA. Acts on the fully assembled 30S ribosomal subunit.</text>
</comment>
<dbReference type="PANTHER" id="PTHR30027:SF3">
    <property type="entry name" value="16S RRNA (URACIL(1498)-N(3))-METHYLTRANSFERASE"/>
    <property type="match status" value="1"/>
</dbReference>